<dbReference type="EMBL" id="CVRI01000055">
    <property type="protein sequence ID" value="CRL01224.1"/>
    <property type="molecule type" value="Genomic_DNA"/>
</dbReference>
<gene>
    <name evidence="1" type="ORF">CLUMA_CG014663</name>
</gene>
<dbReference type="AlphaFoldDB" id="A0A1J1IM36"/>
<keyword evidence="2" id="KW-1185">Reference proteome</keyword>
<protein>
    <submittedName>
        <fullName evidence="1">CLUMA_CG014663, isoform A</fullName>
    </submittedName>
</protein>
<accession>A0A1J1IM36</accession>
<name>A0A1J1IM36_9DIPT</name>
<organism evidence="1 2">
    <name type="scientific">Clunio marinus</name>
    <dbReference type="NCBI Taxonomy" id="568069"/>
    <lineage>
        <taxon>Eukaryota</taxon>
        <taxon>Metazoa</taxon>
        <taxon>Ecdysozoa</taxon>
        <taxon>Arthropoda</taxon>
        <taxon>Hexapoda</taxon>
        <taxon>Insecta</taxon>
        <taxon>Pterygota</taxon>
        <taxon>Neoptera</taxon>
        <taxon>Endopterygota</taxon>
        <taxon>Diptera</taxon>
        <taxon>Nematocera</taxon>
        <taxon>Chironomoidea</taxon>
        <taxon>Chironomidae</taxon>
        <taxon>Clunio</taxon>
    </lineage>
</organism>
<proteinExistence type="predicted"/>
<dbReference type="Proteomes" id="UP000183832">
    <property type="component" value="Unassembled WGS sequence"/>
</dbReference>
<evidence type="ECO:0000313" key="2">
    <source>
        <dbReference type="Proteomes" id="UP000183832"/>
    </source>
</evidence>
<reference evidence="1 2" key="1">
    <citation type="submission" date="2015-04" db="EMBL/GenBank/DDBJ databases">
        <authorList>
            <person name="Syromyatnikov M.Y."/>
            <person name="Popov V.N."/>
        </authorList>
    </citation>
    <scope>NUCLEOTIDE SEQUENCE [LARGE SCALE GENOMIC DNA]</scope>
</reference>
<evidence type="ECO:0000313" key="1">
    <source>
        <dbReference type="EMBL" id="CRL01224.1"/>
    </source>
</evidence>
<sequence>MLICSENLKHKQLSPSLTLQTSFPYLHQCLEAIERSLEEVVKFQQKNALLIDADGKVET</sequence>